<feature type="compositionally biased region" description="Acidic residues" evidence="1">
    <location>
        <begin position="29"/>
        <end position="43"/>
    </location>
</feature>
<sequence length="69" mass="7502">MVEVVVGLSSDIIEEAFTGLVGYRRGYFSEDEDGKEEESSGEEEGPKVGKNSNKYGGDVDEDHSEINDA</sequence>
<evidence type="ECO:0000313" key="2">
    <source>
        <dbReference type="EMBL" id="POO03128.1"/>
    </source>
</evidence>
<reference evidence="3" key="1">
    <citation type="submission" date="2016-06" db="EMBL/GenBank/DDBJ databases">
        <title>Parallel loss of symbiosis genes in relatives of nitrogen-fixing non-legume Parasponia.</title>
        <authorList>
            <person name="Van Velzen R."/>
            <person name="Holmer R."/>
            <person name="Bu F."/>
            <person name="Rutten L."/>
            <person name="Van Zeijl A."/>
            <person name="Liu W."/>
            <person name="Santuari L."/>
            <person name="Cao Q."/>
            <person name="Sharma T."/>
            <person name="Shen D."/>
            <person name="Roswanjaya Y."/>
            <person name="Wardhani T."/>
            <person name="Kalhor M.S."/>
            <person name="Jansen J."/>
            <person name="Van den Hoogen J."/>
            <person name="Gungor B."/>
            <person name="Hartog M."/>
            <person name="Hontelez J."/>
            <person name="Verver J."/>
            <person name="Yang W.-C."/>
            <person name="Schijlen E."/>
            <person name="Repin R."/>
            <person name="Schilthuizen M."/>
            <person name="Schranz E."/>
            <person name="Heidstra R."/>
            <person name="Miyata K."/>
            <person name="Fedorova E."/>
            <person name="Kohlen W."/>
            <person name="Bisseling T."/>
            <person name="Smit S."/>
            <person name="Geurts R."/>
        </authorList>
    </citation>
    <scope>NUCLEOTIDE SEQUENCE [LARGE SCALE GENOMIC DNA]</scope>
    <source>
        <strain evidence="3">cv. RG33-2</strain>
    </source>
</reference>
<dbReference type="EMBL" id="JXTC01000003">
    <property type="protein sequence ID" value="POO03128.1"/>
    <property type="molecule type" value="Genomic_DNA"/>
</dbReference>
<dbReference type="Proteomes" id="UP000237000">
    <property type="component" value="Unassembled WGS sequence"/>
</dbReference>
<proteinExistence type="predicted"/>
<accession>A0A2P5FZA9</accession>
<comment type="caution">
    <text evidence="2">The sequence shown here is derived from an EMBL/GenBank/DDBJ whole genome shotgun (WGS) entry which is preliminary data.</text>
</comment>
<dbReference type="AlphaFoldDB" id="A0A2P5FZA9"/>
<dbReference type="InParanoid" id="A0A2P5FZA9"/>
<keyword evidence="3" id="KW-1185">Reference proteome</keyword>
<organism evidence="2 3">
    <name type="scientific">Trema orientale</name>
    <name type="common">Charcoal tree</name>
    <name type="synonym">Celtis orientalis</name>
    <dbReference type="NCBI Taxonomy" id="63057"/>
    <lineage>
        <taxon>Eukaryota</taxon>
        <taxon>Viridiplantae</taxon>
        <taxon>Streptophyta</taxon>
        <taxon>Embryophyta</taxon>
        <taxon>Tracheophyta</taxon>
        <taxon>Spermatophyta</taxon>
        <taxon>Magnoliopsida</taxon>
        <taxon>eudicotyledons</taxon>
        <taxon>Gunneridae</taxon>
        <taxon>Pentapetalae</taxon>
        <taxon>rosids</taxon>
        <taxon>fabids</taxon>
        <taxon>Rosales</taxon>
        <taxon>Cannabaceae</taxon>
        <taxon>Trema</taxon>
    </lineage>
</organism>
<evidence type="ECO:0000256" key="1">
    <source>
        <dbReference type="SAM" id="MobiDB-lite"/>
    </source>
</evidence>
<protein>
    <submittedName>
        <fullName evidence="2">Uncharacterized protein</fullName>
    </submittedName>
</protein>
<gene>
    <name evidence="2" type="ORF">TorRG33x02_011890</name>
</gene>
<feature type="region of interest" description="Disordered" evidence="1">
    <location>
        <begin position="29"/>
        <end position="69"/>
    </location>
</feature>
<name>A0A2P5FZA9_TREOI</name>
<evidence type="ECO:0000313" key="3">
    <source>
        <dbReference type="Proteomes" id="UP000237000"/>
    </source>
</evidence>